<evidence type="ECO:0000313" key="2">
    <source>
        <dbReference type="EMBL" id="EGZ45168.1"/>
    </source>
</evidence>
<feature type="transmembrane region" description="Helical" evidence="1">
    <location>
        <begin position="21"/>
        <end position="46"/>
    </location>
</feature>
<keyword evidence="1" id="KW-0472">Membrane</keyword>
<dbReference type="PATRIC" id="fig|1030841.3.peg.1719"/>
<protein>
    <submittedName>
        <fullName evidence="2">Uncharacterized protein</fullName>
    </submittedName>
</protein>
<keyword evidence="3" id="KW-1185">Reference proteome</keyword>
<dbReference type="AlphaFoldDB" id="G4CRL7"/>
<feature type="transmembrane region" description="Helical" evidence="1">
    <location>
        <begin position="105"/>
        <end position="124"/>
    </location>
</feature>
<feature type="transmembrane region" description="Helical" evidence="1">
    <location>
        <begin position="74"/>
        <end position="93"/>
    </location>
</feature>
<comment type="caution">
    <text evidence="2">The sequence shown here is derived from an EMBL/GenBank/DDBJ whole genome shotgun (WGS) entry which is preliminary data.</text>
</comment>
<dbReference type="EMBL" id="AGAZ01000061">
    <property type="protein sequence ID" value="EGZ45168.1"/>
    <property type="molecule type" value="Genomic_DNA"/>
</dbReference>
<evidence type="ECO:0000256" key="1">
    <source>
        <dbReference type="SAM" id="Phobius"/>
    </source>
</evidence>
<dbReference type="HOGENOM" id="CLU_1990267_0_0_4"/>
<proteinExistence type="predicted"/>
<dbReference type="Proteomes" id="UP000005336">
    <property type="component" value="Unassembled WGS sequence"/>
</dbReference>
<keyword evidence="1" id="KW-1133">Transmembrane helix</keyword>
<accession>G4CRL7</accession>
<gene>
    <name evidence="2" type="ORF">HMPREF9370_1727</name>
</gene>
<evidence type="ECO:0000313" key="3">
    <source>
        <dbReference type="Proteomes" id="UP000005336"/>
    </source>
</evidence>
<sequence length="125" mass="14194">MGFRQAFPKNDCRSVCCQIKLWLKPAWIGVWFAGVYFAGNALVFYVKGGSLAAPLSYITAWPFSLFSSEYTDHYGSFLMLNSVYWYTVGHMLYNICRVINRGVPAISVMFMFVYAAILALVFVLL</sequence>
<organism evidence="2 3">
    <name type="scientific">Neisseria wadsworthii 9715</name>
    <dbReference type="NCBI Taxonomy" id="1030841"/>
    <lineage>
        <taxon>Bacteria</taxon>
        <taxon>Pseudomonadati</taxon>
        <taxon>Pseudomonadota</taxon>
        <taxon>Betaproteobacteria</taxon>
        <taxon>Neisseriales</taxon>
        <taxon>Neisseriaceae</taxon>
        <taxon>Neisseria</taxon>
    </lineage>
</organism>
<dbReference type="STRING" id="1030841.HMPREF9370_1727"/>
<name>G4CRL7_9NEIS</name>
<keyword evidence="1" id="KW-0812">Transmembrane</keyword>
<reference evidence="2 3" key="1">
    <citation type="submission" date="2011-06" db="EMBL/GenBank/DDBJ databases">
        <authorList>
            <person name="Muzny D."/>
            <person name="Qin X."/>
            <person name="Deng J."/>
            <person name="Jiang H."/>
            <person name="Liu Y."/>
            <person name="Qu J."/>
            <person name="Song X.-Z."/>
            <person name="Zhang L."/>
            <person name="Thornton R."/>
            <person name="Coyle M."/>
            <person name="Francisco L."/>
            <person name="Jackson L."/>
            <person name="Javaid M."/>
            <person name="Korchina V."/>
            <person name="Kovar C."/>
            <person name="Mata R."/>
            <person name="Mathew T."/>
            <person name="Ngo R."/>
            <person name="Nguyen L."/>
            <person name="Nguyen N."/>
            <person name="Okwuonu G."/>
            <person name="Ongeri F."/>
            <person name="Pham C."/>
            <person name="Simmons D."/>
            <person name="Wilczek-Boney K."/>
            <person name="Hale W."/>
            <person name="Jakkamsetti A."/>
            <person name="Pham P."/>
            <person name="Ruth R."/>
            <person name="San Lucas F."/>
            <person name="Warren J."/>
            <person name="Zhang J."/>
            <person name="Zhao Z."/>
            <person name="Zhou C."/>
            <person name="Zhu D."/>
            <person name="Lee S."/>
            <person name="Bess C."/>
            <person name="Blankenburg K."/>
            <person name="Forbes L."/>
            <person name="Fu Q."/>
            <person name="Gubbala S."/>
            <person name="Hirani K."/>
            <person name="Jayaseelan J.C."/>
            <person name="Lara F."/>
            <person name="Munidasa M."/>
            <person name="Palculict T."/>
            <person name="Patil S."/>
            <person name="Pu L.-L."/>
            <person name="Saada N."/>
            <person name="Tang L."/>
            <person name="Weissenberger G."/>
            <person name="Zhu Y."/>
            <person name="Hemphill L."/>
            <person name="Shang Y."/>
            <person name="Youmans B."/>
            <person name="Ayvaz T."/>
            <person name="Ross M."/>
            <person name="Santibanez J."/>
            <person name="Aqrawi P."/>
            <person name="Gross S."/>
            <person name="Joshi V."/>
            <person name="Fowler G."/>
            <person name="Nazareth L."/>
            <person name="Reid J."/>
            <person name="Worley K."/>
            <person name="Petrosino J."/>
            <person name="Highlander S."/>
            <person name="Gibbs R."/>
        </authorList>
    </citation>
    <scope>NUCLEOTIDE SEQUENCE [LARGE SCALE GENOMIC DNA]</scope>
    <source>
        <strain evidence="2 3">9715</strain>
    </source>
</reference>